<evidence type="ECO:0000313" key="2">
    <source>
        <dbReference type="EMBL" id="CAH2047406.1"/>
    </source>
</evidence>
<keyword evidence="1" id="KW-0732">Signal</keyword>
<dbReference type="PANTHER" id="PTHR11008:SF32">
    <property type="entry name" value="CIRCADIAN CLOCK-CONTROLLED PROTEIN DAYWAKE-RELATED"/>
    <property type="match status" value="1"/>
</dbReference>
<keyword evidence="3" id="KW-1185">Reference proteome</keyword>
<dbReference type="InterPro" id="IPR010562">
    <property type="entry name" value="Haemolymph_juvenile_hormone-bd"/>
</dbReference>
<dbReference type="Gene3D" id="3.15.10.30">
    <property type="entry name" value="Haemolymph juvenile hormone binding protein"/>
    <property type="match status" value="1"/>
</dbReference>
<evidence type="ECO:0000313" key="3">
    <source>
        <dbReference type="Proteomes" id="UP000837857"/>
    </source>
</evidence>
<sequence>MRYATVVFVVFCTAYVRSVPFIHKCKSDDSKCAKESAQAAIPIFAAGLPEFGVRTLDPVTFPRIDASSPNLKLILTDVTIKGLKNCIAKKVKRDKPKSKLFLKFQCSGVLDGQYEMKGQLLILPIEGKGPIHVTLRKAEISVEMDVEEQNDRWNIKKWKHSYELKDNSEVVFGNLFNGNEVLRNAAQEVIASSGNEIIMEVGPPMIDALVDVVASEMNNFFHKVSVTELSID</sequence>
<dbReference type="PANTHER" id="PTHR11008">
    <property type="entry name" value="PROTEIN TAKEOUT-LIKE PROTEIN"/>
    <property type="match status" value="1"/>
</dbReference>
<name>A0ABN8I2R7_9NEOP</name>
<feature type="non-terminal residue" evidence="2">
    <location>
        <position position="1"/>
    </location>
</feature>
<evidence type="ECO:0000256" key="1">
    <source>
        <dbReference type="SAM" id="SignalP"/>
    </source>
</evidence>
<dbReference type="SMART" id="SM00700">
    <property type="entry name" value="JHBP"/>
    <property type="match status" value="1"/>
</dbReference>
<dbReference type="Pfam" id="PF06585">
    <property type="entry name" value="JHBP"/>
    <property type="match status" value="1"/>
</dbReference>
<dbReference type="EMBL" id="OW152829">
    <property type="protein sequence ID" value="CAH2047406.1"/>
    <property type="molecule type" value="Genomic_DNA"/>
</dbReference>
<protein>
    <submittedName>
        <fullName evidence="2">Uncharacterized protein</fullName>
    </submittedName>
</protein>
<accession>A0ABN8I2R7</accession>
<feature type="signal peptide" evidence="1">
    <location>
        <begin position="1"/>
        <end position="18"/>
    </location>
</feature>
<organism evidence="2 3">
    <name type="scientific">Iphiclides podalirius</name>
    <name type="common">scarce swallowtail</name>
    <dbReference type="NCBI Taxonomy" id="110791"/>
    <lineage>
        <taxon>Eukaryota</taxon>
        <taxon>Metazoa</taxon>
        <taxon>Ecdysozoa</taxon>
        <taxon>Arthropoda</taxon>
        <taxon>Hexapoda</taxon>
        <taxon>Insecta</taxon>
        <taxon>Pterygota</taxon>
        <taxon>Neoptera</taxon>
        <taxon>Endopterygota</taxon>
        <taxon>Lepidoptera</taxon>
        <taxon>Glossata</taxon>
        <taxon>Ditrysia</taxon>
        <taxon>Papilionoidea</taxon>
        <taxon>Papilionidae</taxon>
        <taxon>Papilioninae</taxon>
        <taxon>Iphiclides</taxon>
    </lineage>
</organism>
<proteinExistence type="predicted"/>
<feature type="chain" id="PRO_5047277740" evidence="1">
    <location>
        <begin position="19"/>
        <end position="232"/>
    </location>
</feature>
<dbReference type="Proteomes" id="UP000837857">
    <property type="component" value="Chromosome 17"/>
</dbReference>
<gene>
    <name evidence="2" type="ORF">IPOD504_LOCUS5762</name>
</gene>
<dbReference type="InterPro" id="IPR038606">
    <property type="entry name" value="To_sf"/>
</dbReference>
<reference evidence="2" key="1">
    <citation type="submission" date="2022-03" db="EMBL/GenBank/DDBJ databases">
        <authorList>
            <person name="Martin H S."/>
        </authorList>
    </citation>
    <scope>NUCLEOTIDE SEQUENCE</scope>
</reference>